<name>A0AAD6D5W9_9EURO</name>
<dbReference type="GO" id="GO:0072330">
    <property type="term" value="P:monocarboxylic acid biosynthetic process"/>
    <property type="evidence" value="ECO:0007669"/>
    <property type="project" value="UniProtKB-ARBA"/>
</dbReference>
<dbReference type="InterPro" id="IPR050300">
    <property type="entry name" value="GDXG_lipolytic_enzyme"/>
</dbReference>
<keyword evidence="4" id="KW-1185">Reference proteome</keyword>
<dbReference type="SUPFAM" id="SSF53474">
    <property type="entry name" value="alpha/beta-Hydrolases"/>
    <property type="match status" value="1"/>
</dbReference>
<reference evidence="3 4" key="1">
    <citation type="journal article" date="2023" name="IMA Fungus">
        <title>Comparative genomic study of the Penicillium genus elucidates a diverse pangenome and 15 lateral gene transfer events.</title>
        <authorList>
            <person name="Petersen C."/>
            <person name="Sorensen T."/>
            <person name="Nielsen M.R."/>
            <person name="Sondergaard T.E."/>
            <person name="Sorensen J.L."/>
            <person name="Fitzpatrick D.A."/>
            <person name="Frisvad J.C."/>
            <person name="Nielsen K.L."/>
        </authorList>
    </citation>
    <scope>NUCLEOTIDE SEQUENCE [LARGE SCALE GENOMIC DNA]</scope>
    <source>
        <strain evidence="3 4">IBT 35679</strain>
    </source>
</reference>
<dbReference type="PANTHER" id="PTHR48081:SF31">
    <property type="entry name" value="STERYL ACETYL HYDROLASE MUG81-RELATED"/>
    <property type="match status" value="1"/>
</dbReference>
<feature type="domain" description="Alpha/beta hydrolase fold-3" evidence="2">
    <location>
        <begin position="35"/>
        <end position="193"/>
    </location>
</feature>
<dbReference type="GO" id="GO:0016787">
    <property type="term" value="F:hydrolase activity"/>
    <property type="evidence" value="ECO:0007669"/>
    <property type="project" value="UniProtKB-KW"/>
</dbReference>
<evidence type="ECO:0000256" key="1">
    <source>
        <dbReference type="ARBA" id="ARBA00022801"/>
    </source>
</evidence>
<evidence type="ECO:0000313" key="4">
    <source>
        <dbReference type="Proteomes" id="UP001220324"/>
    </source>
</evidence>
<dbReference type="AlphaFoldDB" id="A0AAD6D5W9"/>
<gene>
    <name evidence="3" type="ORF">N7494_000483</name>
</gene>
<accession>A0AAD6D5W9</accession>
<dbReference type="PANTHER" id="PTHR48081">
    <property type="entry name" value="AB HYDROLASE SUPERFAMILY PROTEIN C4A8.06C"/>
    <property type="match status" value="1"/>
</dbReference>
<dbReference type="GO" id="GO:0017000">
    <property type="term" value="P:antibiotic biosynthetic process"/>
    <property type="evidence" value="ECO:0007669"/>
    <property type="project" value="UniProtKB-ARBA"/>
</dbReference>
<dbReference type="InterPro" id="IPR013094">
    <property type="entry name" value="AB_hydrolase_3"/>
</dbReference>
<proteinExistence type="predicted"/>
<keyword evidence="1" id="KW-0378">Hydrolase</keyword>
<evidence type="ECO:0000313" key="3">
    <source>
        <dbReference type="EMBL" id="KAJ5556568.1"/>
    </source>
</evidence>
<protein>
    <recommendedName>
        <fullName evidence="2">Alpha/beta hydrolase fold-3 domain-containing protein</fullName>
    </recommendedName>
</protein>
<dbReference type="Proteomes" id="UP001220324">
    <property type="component" value="Unassembled WGS sequence"/>
</dbReference>
<comment type="caution">
    <text evidence="3">The sequence shown here is derived from an EMBL/GenBank/DDBJ whole genome shotgun (WGS) entry which is preliminary data.</text>
</comment>
<dbReference type="Gene3D" id="3.40.50.1820">
    <property type="entry name" value="alpha/beta hydrolase"/>
    <property type="match status" value="1"/>
</dbReference>
<organism evidence="3 4">
    <name type="scientific">Penicillium frequentans</name>
    <dbReference type="NCBI Taxonomy" id="3151616"/>
    <lineage>
        <taxon>Eukaryota</taxon>
        <taxon>Fungi</taxon>
        <taxon>Dikarya</taxon>
        <taxon>Ascomycota</taxon>
        <taxon>Pezizomycotina</taxon>
        <taxon>Eurotiomycetes</taxon>
        <taxon>Eurotiomycetidae</taxon>
        <taxon>Eurotiales</taxon>
        <taxon>Aspergillaceae</taxon>
        <taxon>Penicillium</taxon>
    </lineage>
</organism>
<dbReference type="InterPro" id="IPR029058">
    <property type="entry name" value="AB_hydrolase_fold"/>
</dbReference>
<dbReference type="EMBL" id="JAQIZZ010000001">
    <property type="protein sequence ID" value="KAJ5556568.1"/>
    <property type="molecule type" value="Genomic_DNA"/>
</dbReference>
<sequence>MGLGGGYVMPLSPGHLDWLAYIQKEAVSAGVDVSMAQAIEALKAILASGYDACDIIFGGDSAGGHLSMSLLAHLHRFRPQEPGFSGQVELNGKIKGSFLVSPLASFNTRAFSYQRICSVDVLNAWVVGEWGKLLVKDTQWHEEVARGNGWGMALDVPEQWWDALNVVNRIMVTGGDQEVFRDHVVQLIDVLRRRTKADVMGFISSTEAHDGPLMDFMFKSQPGESARRIAAWVIESFKV</sequence>
<evidence type="ECO:0000259" key="2">
    <source>
        <dbReference type="Pfam" id="PF07859"/>
    </source>
</evidence>
<dbReference type="Pfam" id="PF07859">
    <property type="entry name" value="Abhydrolase_3"/>
    <property type="match status" value="1"/>
</dbReference>